<reference evidence="5" key="1">
    <citation type="submission" date="2022-11" db="EMBL/GenBank/DDBJ databases">
        <title>Marilongibacter aestuarii gen. nov., sp. nov., isolated from tidal flat sediment.</title>
        <authorList>
            <person name="Jiayan W."/>
        </authorList>
    </citation>
    <scope>NUCLEOTIDE SEQUENCE</scope>
    <source>
        <strain evidence="5">Z1-6</strain>
    </source>
</reference>
<keyword evidence="6" id="KW-1185">Reference proteome</keyword>
<organism evidence="5 6">
    <name type="scientific">Draconibacterium aestuarii</name>
    <dbReference type="NCBI Taxonomy" id="2998507"/>
    <lineage>
        <taxon>Bacteria</taxon>
        <taxon>Pseudomonadati</taxon>
        <taxon>Bacteroidota</taxon>
        <taxon>Bacteroidia</taxon>
        <taxon>Marinilabiliales</taxon>
        <taxon>Prolixibacteraceae</taxon>
        <taxon>Draconibacterium</taxon>
    </lineage>
</organism>
<dbReference type="Gene3D" id="1.10.10.60">
    <property type="entry name" value="Homeodomain-like"/>
    <property type="match status" value="1"/>
</dbReference>
<dbReference type="SMART" id="SM00342">
    <property type="entry name" value="HTH_ARAC"/>
    <property type="match status" value="1"/>
</dbReference>
<dbReference type="SUPFAM" id="SSF46689">
    <property type="entry name" value="Homeodomain-like"/>
    <property type="match status" value="1"/>
</dbReference>
<evidence type="ECO:0000256" key="1">
    <source>
        <dbReference type="ARBA" id="ARBA00023015"/>
    </source>
</evidence>
<evidence type="ECO:0000313" key="5">
    <source>
        <dbReference type="EMBL" id="MCY1719954.1"/>
    </source>
</evidence>
<comment type="caution">
    <text evidence="5">The sequence shown here is derived from an EMBL/GenBank/DDBJ whole genome shotgun (WGS) entry which is preliminary data.</text>
</comment>
<dbReference type="InterPro" id="IPR018062">
    <property type="entry name" value="HTH_AraC-typ_CS"/>
</dbReference>
<dbReference type="PROSITE" id="PS00041">
    <property type="entry name" value="HTH_ARAC_FAMILY_1"/>
    <property type="match status" value="1"/>
</dbReference>
<dbReference type="GO" id="GO:0003700">
    <property type="term" value="F:DNA-binding transcription factor activity"/>
    <property type="evidence" value="ECO:0007669"/>
    <property type="project" value="InterPro"/>
</dbReference>
<dbReference type="PANTHER" id="PTHR43280:SF2">
    <property type="entry name" value="HTH-TYPE TRANSCRIPTIONAL REGULATOR EXSA"/>
    <property type="match status" value="1"/>
</dbReference>
<evidence type="ECO:0000256" key="3">
    <source>
        <dbReference type="ARBA" id="ARBA00023163"/>
    </source>
</evidence>
<gene>
    <name evidence="5" type="ORF">OU798_06340</name>
</gene>
<dbReference type="PROSITE" id="PS01124">
    <property type="entry name" value="HTH_ARAC_FAMILY_2"/>
    <property type="match status" value="1"/>
</dbReference>
<dbReference type="Pfam" id="PF12833">
    <property type="entry name" value="HTH_18"/>
    <property type="match status" value="1"/>
</dbReference>
<protein>
    <submittedName>
        <fullName evidence="5">Helix-turn-helix transcriptional regulator</fullName>
    </submittedName>
</protein>
<dbReference type="PRINTS" id="PR00032">
    <property type="entry name" value="HTHARAC"/>
</dbReference>
<accession>A0A9X3J419</accession>
<dbReference type="RefSeq" id="WP_343332286.1">
    <property type="nucleotide sequence ID" value="NZ_JAPOHD010000012.1"/>
</dbReference>
<keyword evidence="2" id="KW-0238">DNA-binding</keyword>
<evidence type="ECO:0000259" key="4">
    <source>
        <dbReference type="PROSITE" id="PS01124"/>
    </source>
</evidence>
<sequence length="193" mass="23052">MIILKNMLFKPANFYMVLYNVKTDFATCFEVLQIQLNESFNKLFVHIDWQLIIHKQVRINSQDQKNLKYRSSKRANEIRSEKYNEEFVKLIRKAIIENMKVEGFGVRMLCKKVGISRTQLHIKLKSFTNRSTSHYIRFVRIKKACQLLRETYLNITQVASEIGIDSLPYFSRIFRAEVGLSPQEYRKIYRLEQ</sequence>
<keyword evidence="3" id="KW-0804">Transcription</keyword>
<feature type="domain" description="HTH araC/xylS-type" evidence="4">
    <location>
        <begin position="89"/>
        <end position="188"/>
    </location>
</feature>
<name>A0A9X3J419_9BACT</name>
<keyword evidence="1" id="KW-0805">Transcription regulation</keyword>
<dbReference type="InterPro" id="IPR018060">
    <property type="entry name" value="HTH_AraC"/>
</dbReference>
<dbReference type="Proteomes" id="UP001145087">
    <property type="component" value="Unassembled WGS sequence"/>
</dbReference>
<dbReference type="GO" id="GO:0043565">
    <property type="term" value="F:sequence-specific DNA binding"/>
    <property type="evidence" value="ECO:0007669"/>
    <property type="project" value="InterPro"/>
</dbReference>
<dbReference type="InterPro" id="IPR009057">
    <property type="entry name" value="Homeodomain-like_sf"/>
</dbReference>
<dbReference type="InterPro" id="IPR020449">
    <property type="entry name" value="Tscrpt_reg_AraC-type_HTH"/>
</dbReference>
<dbReference type="PANTHER" id="PTHR43280">
    <property type="entry name" value="ARAC-FAMILY TRANSCRIPTIONAL REGULATOR"/>
    <property type="match status" value="1"/>
</dbReference>
<dbReference type="AlphaFoldDB" id="A0A9X3J419"/>
<evidence type="ECO:0000256" key="2">
    <source>
        <dbReference type="ARBA" id="ARBA00023125"/>
    </source>
</evidence>
<dbReference type="EMBL" id="JAPOHD010000012">
    <property type="protein sequence ID" value="MCY1719954.1"/>
    <property type="molecule type" value="Genomic_DNA"/>
</dbReference>
<proteinExistence type="predicted"/>
<evidence type="ECO:0000313" key="6">
    <source>
        <dbReference type="Proteomes" id="UP001145087"/>
    </source>
</evidence>